<dbReference type="AlphaFoldDB" id="A0A069P226"/>
<evidence type="ECO:0000313" key="5">
    <source>
        <dbReference type="Proteomes" id="UP000597138"/>
    </source>
</evidence>
<dbReference type="Proteomes" id="UP000027439">
    <property type="component" value="Unassembled WGS sequence"/>
</dbReference>
<evidence type="ECO:0000313" key="3">
    <source>
        <dbReference type="EMBL" id="KDR34527.1"/>
    </source>
</evidence>
<dbReference type="STRING" id="1071679.BG57_05805"/>
<sequence length="226" mass="23124">MRNMGGLIDGDRESGAPATLIGASPSDSGAKWQYAGVTDDGKPIQTQITAQTNPELHNYILANSASAQGGVPNIVYDQTGKKGFSIDVTGPFTKFDKSDADYMRNTVADVASATLTNAGRFSAAAAAMATVPSPYSAGFSAAAYVATVAGFAADGIAQTVNPNVGQYAVSGVTGLIAGHVSDRVPALGPAINETANALNNSSAAQQAQSSSNSYWANFINHWSGKR</sequence>
<proteinExistence type="predicted"/>
<name>A0A069P226_9BURK</name>
<comment type="caution">
    <text evidence="3">The sequence shown here is derived from an EMBL/GenBank/DDBJ whole genome shotgun (WGS) entry which is preliminary data.</text>
</comment>
<dbReference type="EMBL" id="BMEG01000002">
    <property type="protein sequence ID" value="GGD61359.1"/>
    <property type="molecule type" value="Genomic_DNA"/>
</dbReference>
<dbReference type="Proteomes" id="UP000597138">
    <property type="component" value="Unassembled WGS sequence"/>
</dbReference>
<evidence type="ECO:0000313" key="2">
    <source>
        <dbReference type="EMBL" id="GGD61359.1"/>
    </source>
</evidence>
<reference evidence="2" key="1">
    <citation type="journal article" date="2014" name="Int. J. Syst. Evol. Microbiol.">
        <title>Complete genome of a new Firmicutes species belonging to the dominant human colonic microbiota ('Ruminococcus bicirculans') reveals two chromosomes and a selective capacity to utilize plant glucans.</title>
        <authorList>
            <consortium name="NISC Comparative Sequencing Program"/>
            <person name="Wegmann U."/>
            <person name="Louis P."/>
            <person name="Goesmann A."/>
            <person name="Henrissat B."/>
            <person name="Duncan S.H."/>
            <person name="Flint H.J."/>
        </authorList>
    </citation>
    <scope>NUCLEOTIDE SEQUENCE</scope>
    <source>
        <strain evidence="2">CGMCC 1.11013</strain>
    </source>
</reference>
<feature type="region of interest" description="Disordered" evidence="1">
    <location>
        <begin position="1"/>
        <end position="24"/>
    </location>
</feature>
<accession>A0A069P226</accession>
<gene>
    <name evidence="3" type="ORF">BG57_05805</name>
    <name evidence="2" type="ORF">GCM10010985_14280</name>
</gene>
<reference evidence="5" key="3">
    <citation type="journal article" date="2019" name="Int. J. Syst. Evol. Microbiol.">
        <title>The Global Catalogue of Microorganisms (GCM) 10K type strain sequencing project: providing services to taxonomists for standard genome sequencing and annotation.</title>
        <authorList>
            <consortium name="The Broad Institute Genomics Platform"/>
            <consortium name="The Broad Institute Genome Sequencing Center for Infectious Disease"/>
            <person name="Wu L."/>
            <person name="Ma J."/>
        </authorList>
    </citation>
    <scope>NUCLEOTIDE SEQUENCE [LARGE SCALE GENOMIC DNA]</scope>
    <source>
        <strain evidence="5">CGMCC 1.11013</strain>
    </source>
</reference>
<organism evidence="3 4">
    <name type="scientific">Caballeronia grimmiae</name>
    <dbReference type="NCBI Taxonomy" id="1071679"/>
    <lineage>
        <taxon>Bacteria</taxon>
        <taxon>Pseudomonadati</taxon>
        <taxon>Pseudomonadota</taxon>
        <taxon>Betaproteobacteria</taxon>
        <taxon>Burkholderiales</taxon>
        <taxon>Burkholderiaceae</taxon>
        <taxon>Caballeronia</taxon>
    </lineage>
</organism>
<dbReference type="EMBL" id="JFHE01000013">
    <property type="protein sequence ID" value="KDR34527.1"/>
    <property type="molecule type" value="Genomic_DNA"/>
</dbReference>
<protein>
    <submittedName>
        <fullName evidence="3">Uncharacterized protein</fullName>
    </submittedName>
</protein>
<reference evidence="3 4" key="2">
    <citation type="submission" date="2014-03" db="EMBL/GenBank/DDBJ databases">
        <title>Draft Genome Sequences of Four Burkholderia Strains.</title>
        <authorList>
            <person name="Liu X.Y."/>
            <person name="Li C.X."/>
            <person name="Xu J.H."/>
        </authorList>
    </citation>
    <scope>NUCLEOTIDE SEQUENCE [LARGE SCALE GENOMIC DNA]</scope>
    <source>
        <strain evidence="3 4">R27</strain>
    </source>
</reference>
<evidence type="ECO:0000256" key="1">
    <source>
        <dbReference type="SAM" id="MobiDB-lite"/>
    </source>
</evidence>
<evidence type="ECO:0000313" key="4">
    <source>
        <dbReference type="Proteomes" id="UP000027439"/>
    </source>
</evidence>
<keyword evidence="5" id="KW-1185">Reference proteome</keyword>
<reference evidence="2" key="4">
    <citation type="submission" date="2024-05" db="EMBL/GenBank/DDBJ databases">
        <authorList>
            <person name="Sun Q."/>
            <person name="Zhou Y."/>
        </authorList>
    </citation>
    <scope>NUCLEOTIDE SEQUENCE</scope>
    <source>
        <strain evidence="2">CGMCC 1.11013</strain>
    </source>
</reference>